<dbReference type="InterPro" id="IPR005331">
    <property type="entry name" value="Sulfotransferase"/>
</dbReference>
<reference evidence="1 2" key="1">
    <citation type="submission" date="2018-03" db="EMBL/GenBank/DDBJ databases">
        <title>Genomic Encyclopedia of Archaeal and Bacterial Type Strains, Phase II (KMG-II): from individual species to whole genera.</title>
        <authorList>
            <person name="Goeker M."/>
        </authorList>
    </citation>
    <scope>NUCLEOTIDE SEQUENCE [LARGE SCALE GENOMIC DNA]</scope>
    <source>
        <strain evidence="1 2">DSM 29328</strain>
    </source>
</reference>
<evidence type="ECO:0000313" key="2">
    <source>
        <dbReference type="Proteomes" id="UP000239480"/>
    </source>
</evidence>
<protein>
    <submittedName>
        <fullName evidence="1">Sulfotransferase family protein</fullName>
    </submittedName>
</protein>
<dbReference type="GO" id="GO:0008146">
    <property type="term" value="F:sulfotransferase activity"/>
    <property type="evidence" value="ECO:0007669"/>
    <property type="project" value="InterPro"/>
</dbReference>
<dbReference type="InterPro" id="IPR027417">
    <property type="entry name" value="P-loop_NTPase"/>
</dbReference>
<dbReference type="GO" id="GO:0016020">
    <property type="term" value="C:membrane"/>
    <property type="evidence" value="ECO:0007669"/>
    <property type="project" value="InterPro"/>
</dbReference>
<sequence length="226" mass="26068">MISHHHRCIYFHVPKTGGQSIERLFLDDLGLSWEQRAPLLLGANENRKVGPPRLAHMTADEIIAFRYIPERMLGEYFCFATVRNPWSRVVSAFRYITSHARFEEFVDDRIRDGGRFAWFLRPQTDFYYRNGESVCDQVIRLENLKDGAAGLISRFDLSSQLGHVNSSGEALKVGARFKNAVKHTAETGAALEDHSDWREFFTPRTRAIVEAYYARDIDVLGYEFDD</sequence>
<name>A0A2T0RNA2_9RHOB</name>
<evidence type="ECO:0000313" key="1">
    <source>
        <dbReference type="EMBL" id="PRY22621.1"/>
    </source>
</evidence>
<dbReference type="EMBL" id="PVTD01000006">
    <property type="protein sequence ID" value="PRY22621.1"/>
    <property type="molecule type" value="Genomic_DNA"/>
</dbReference>
<keyword evidence="1" id="KW-0808">Transferase</keyword>
<organism evidence="1 2">
    <name type="scientific">Aliiruegeria haliotis</name>
    <dbReference type="NCBI Taxonomy" id="1280846"/>
    <lineage>
        <taxon>Bacteria</taxon>
        <taxon>Pseudomonadati</taxon>
        <taxon>Pseudomonadota</taxon>
        <taxon>Alphaproteobacteria</taxon>
        <taxon>Rhodobacterales</taxon>
        <taxon>Roseobacteraceae</taxon>
        <taxon>Aliiruegeria</taxon>
    </lineage>
</organism>
<comment type="caution">
    <text evidence="1">The sequence shown here is derived from an EMBL/GenBank/DDBJ whole genome shotgun (WGS) entry which is preliminary data.</text>
</comment>
<gene>
    <name evidence="1" type="ORF">CLV78_106162</name>
</gene>
<dbReference type="AlphaFoldDB" id="A0A2T0RNA2"/>
<dbReference type="SUPFAM" id="SSF52540">
    <property type="entry name" value="P-loop containing nucleoside triphosphate hydrolases"/>
    <property type="match status" value="1"/>
</dbReference>
<proteinExistence type="predicted"/>
<accession>A0A2T0RNA2</accession>
<dbReference type="Pfam" id="PF03567">
    <property type="entry name" value="Sulfotransfer_2"/>
    <property type="match status" value="1"/>
</dbReference>
<dbReference type="Gene3D" id="3.40.50.300">
    <property type="entry name" value="P-loop containing nucleotide triphosphate hydrolases"/>
    <property type="match status" value="1"/>
</dbReference>
<dbReference type="Proteomes" id="UP000239480">
    <property type="component" value="Unassembled WGS sequence"/>
</dbReference>
<keyword evidence="2" id="KW-1185">Reference proteome</keyword>